<name>A0A4S8RBB9_9HELO</name>
<feature type="compositionally biased region" description="Polar residues" evidence="1">
    <location>
        <begin position="194"/>
        <end position="204"/>
    </location>
</feature>
<feature type="compositionally biased region" description="Polar residues" evidence="1">
    <location>
        <begin position="368"/>
        <end position="380"/>
    </location>
</feature>
<feature type="region of interest" description="Disordered" evidence="1">
    <location>
        <begin position="335"/>
        <end position="501"/>
    </location>
</feature>
<feature type="region of interest" description="Disordered" evidence="1">
    <location>
        <begin position="59"/>
        <end position="323"/>
    </location>
</feature>
<feature type="compositionally biased region" description="Basic residues" evidence="1">
    <location>
        <begin position="559"/>
        <end position="569"/>
    </location>
</feature>
<feature type="compositionally biased region" description="Basic and acidic residues" evidence="1">
    <location>
        <begin position="181"/>
        <end position="193"/>
    </location>
</feature>
<dbReference type="AlphaFoldDB" id="A0A4S8RBB9"/>
<feature type="compositionally biased region" description="Basic and acidic residues" evidence="1">
    <location>
        <begin position="335"/>
        <end position="347"/>
    </location>
</feature>
<feature type="compositionally biased region" description="Polar residues" evidence="1">
    <location>
        <begin position="218"/>
        <end position="228"/>
    </location>
</feature>
<feature type="compositionally biased region" description="Polar residues" evidence="1">
    <location>
        <begin position="574"/>
        <end position="598"/>
    </location>
</feature>
<proteinExistence type="predicted"/>
<feature type="compositionally biased region" description="Basic and acidic residues" evidence="1">
    <location>
        <begin position="118"/>
        <end position="139"/>
    </location>
</feature>
<accession>A0A4S8RBB9</accession>
<evidence type="ECO:0000313" key="2">
    <source>
        <dbReference type="EMBL" id="THV54661.1"/>
    </source>
</evidence>
<sequence length="604" mass="67257">MSQNIEAARAFVKAKGDPGLLEEEFVKGLRKAKDTVLYVQRTTRHGEPALDLVRQRVKFEIKSSSKKKEKDKRSKDSKDSKHSSKKADESGKSSKDQDDAGRSSDGHVPKNEPLQLGHPEKKILTERNDDESKDRERPPTPRPKIPAESFHTQSEAREVKASKVERDDGSVISKRSSGTEGSRRKLQVEEDNRSVISKRSSGTEGSRRKPQVEEDNRSVISKRSSGTEGSRRKPQVEEDNRSVISKRSSGTEGSRRKPKVERDDEQDDEQDNENVISKSSLGTHRSGRTARQPDVDGTQGGSRRHRSDNASVIEDRGANTKDIDKIKKFSEGLRELNHGPADEHYEASRAASIPDVAWGVVTNPMAMGNSTREIPNSNENLVKKQRGGEASDRRPRSSRTEVKHKSEASRDDASDTTYYDARDRDRSPSRSEQSSRTHKTDTTYYDARDRSPPRSEKSSRTLKTDTVYHSVRGSSRDRASEANSLKKQKAAANDGDDEVIQQLEDRDAELVALKAQLEVLQAEASTQDSVENAPPAATTDGTMNTEKESSTTSTEQKKRPGSKQRKRLERKTNAQKSSTQRASDSNATAENNLVSSSVEVEHTD</sequence>
<reference evidence="2 3" key="1">
    <citation type="submission" date="2017-12" db="EMBL/GenBank/DDBJ databases">
        <title>Comparative genomics of Botrytis spp.</title>
        <authorList>
            <person name="Valero-Jimenez C.A."/>
            <person name="Tapia P."/>
            <person name="Veloso J."/>
            <person name="Silva-Moreno E."/>
            <person name="Staats M."/>
            <person name="Valdes J.H."/>
            <person name="Van Kan J.A.L."/>
        </authorList>
    </citation>
    <scope>NUCLEOTIDE SEQUENCE [LARGE SCALE GENOMIC DNA]</scope>
    <source>
        <strain evidence="2 3">MUCL435</strain>
    </source>
</reference>
<evidence type="ECO:0000313" key="3">
    <source>
        <dbReference type="Proteomes" id="UP000308671"/>
    </source>
</evidence>
<keyword evidence="3" id="KW-1185">Reference proteome</keyword>
<dbReference type="Proteomes" id="UP000308671">
    <property type="component" value="Unassembled WGS sequence"/>
</dbReference>
<feature type="compositionally biased region" description="Basic and acidic residues" evidence="1">
    <location>
        <begin position="154"/>
        <end position="169"/>
    </location>
</feature>
<feature type="region of interest" description="Disordered" evidence="1">
    <location>
        <begin position="522"/>
        <end position="604"/>
    </location>
</feature>
<feature type="compositionally biased region" description="Basic and acidic residues" evidence="1">
    <location>
        <begin position="313"/>
        <end position="323"/>
    </location>
</feature>
<comment type="caution">
    <text evidence="2">The sequence shown here is derived from an EMBL/GenBank/DDBJ whole genome shotgun (WGS) entry which is preliminary data.</text>
</comment>
<organism evidence="2 3">
    <name type="scientific">Botrytis galanthina</name>
    <dbReference type="NCBI Taxonomy" id="278940"/>
    <lineage>
        <taxon>Eukaryota</taxon>
        <taxon>Fungi</taxon>
        <taxon>Dikarya</taxon>
        <taxon>Ascomycota</taxon>
        <taxon>Pezizomycotina</taxon>
        <taxon>Leotiomycetes</taxon>
        <taxon>Helotiales</taxon>
        <taxon>Sclerotiniaceae</taxon>
        <taxon>Botrytis</taxon>
    </lineage>
</organism>
<feature type="compositionally biased region" description="Basic and acidic residues" evidence="1">
    <location>
        <begin position="205"/>
        <end position="217"/>
    </location>
</feature>
<feature type="compositionally biased region" description="Basic and acidic residues" evidence="1">
    <location>
        <begin position="59"/>
        <end position="110"/>
    </location>
</feature>
<feature type="compositionally biased region" description="Basic and acidic residues" evidence="1">
    <location>
        <begin position="229"/>
        <end position="241"/>
    </location>
</feature>
<dbReference type="EMBL" id="PQXL01000022">
    <property type="protein sequence ID" value="THV54661.1"/>
    <property type="molecule type" value="Genomic_DNA"/>
</dbReference>
<feature type="compositionally biased region" description="Basic and acidic residues" evidence="1">
    <location>
        <begin position="420"/>
        <end position="463"/>
    </location>
</feature>
<feature type="compositionally biased region" description="Basic and acidic residues" evidence="1">
    <location>
        <begin position="386"/>
        <end position="413"/>
    </location>
</feature>
<protein>
    <submittedName>
        <fullName evidence="2">Uncharacterized protein</fullName>
    </submittedName>
</protein>
<gene>
    <name evidence="2" type="ORF">BGAL_0022g00170</name>
</gene>
<evidence type="ECO:0000256" key="1">
    <source>
        <dbReference type="SAM" id="MobiDB-lite"/>
    </source>
</evidence>
<feature type="compositionally biased region" description="Acidic residues" evidence="1">
    <location>
        <begin position="263"/>
        <end position="272"/>
    </location>
</feature>
<feature type="compositionally biased region" description="Polar residues" evidence="1">
    <location>
        <begin position="242"/>
        <end position="252"/>
    </location>
</feature>
<dbReference type="OrthoDB" id="10653983at2759"/>